<comment type="caution">
    <text evidence="8">The sequence shown here is derived from an EMBL/GenBank/DDBJ whole genome shotgun (WGS) entry which is preliminary data.</text>
</comment>
<evidence type="ECO:0000256" key="6">
    <source>
        <dbReference type="SAM" id="MobiDB-lite"/>
    </source>
</evidence>
<dbReference type="SUPFAM" id="SSF48498">
    <property type="entry name" value="Tetracyclin repressor-like, C-terminal domain"/>
    <property type="match status" value="1"/>
</dbReference>
<dbReference type="GO" id="GO:0046677">
    <property type="term" value="P:response to antibiotic"/>
    <property type="evidence" value="ECO:0007669"/>
    <property type="project" value="InterPro"/>
</dbReference>
<evidence type="ECO:0000256" key="5">
    <source>
        <dbReference type="PROSITE-ProRule" id="PRU00335"/>
    </source>
</evidence>
<protein>
    <submittedName>
        <fullName evidence="8">TetR family transcriptional regulator</fullName>
    </submittedName>
</protein>
<evidence type="ECO:0000313" key="9">
    <source>
        <dbReference type="Proteomes" id="UP000635606"/>
    </source>
</evidence>
<dbReference type="InterPro" id="IPR001647">
    <property type="entry name" value="HTH_TetR"/>
</dbReference>
<dbReference type="Pfam" id="PF00440">
    <property type="entry name" value="TetR_N"/>
    <property type="match status" value="1"/>
</dbReference>
<dbReference type="InterPro" id="IPR036271">
    <property type="entry name" value="Tet_transcr_reg_TetR-rel_C_sf"/>
</dbReference>
<feature type="DNA-binding region" description="H-T-H motif" evidence="5">
    <location>
        <begin position="34"/>
        <end position="53"/>
    </location>
</feature>
<dbReference type="EMBL" id="BOPH01000152">
    <property type="protein sequence ID" value="GIJ75261.1"/>
    <property type="molecule type" value="Genomic_DNA"/>
</dbReference>
<keyword evidence="1" id="KW-0678">Repressor</keyword>
<dbReference type="InterPro" id="IPR050109">
    <property type="entry name" value="HTH-type_TetR-like_transc_reg"/>
</dbReference>
<feature type="domain" description="HTH tetR-type" evidence="7">
    <location>
        <begin position="11"/>
        <end position="71"/>
    </location>
</feature>
<keyword evidence="2" id="KW-0805">Transcription regulation</keyword>
<dbReference type="GO" id="GO:0045892">
    <property type="term" value="P:negative regulation of DNA-templated transcription"/>
    <property type="evidence" value="ECO:0007669"/>
    <property type="project" value="InterPro"/>
</dbReference>
<evidence type="ECO:0000259" key="7">
    <source>
        <dbReference type="PROSITE" id="PS50977"/>
    </source>
</evidence>
<name>A0A8J4A947_9ACTN</name>
<dbReference type="Pfam" id="PF02909">
    <property type="entry name" value="TetR_C_1"/>
    <property type="match status" value="1"/>
</dbReference>
<evidence type="ECO:0000256" key="1">
    <source>
        <dbReference type="ARBA" id="ARBA00022491"/>
    </source>
</evidence>
<organism evidence="8 9">
    <name type="scientific">Virgisporangium ochraceum</name>
    <dbReference type="NCBI Taxonomy" id="65505"/>
    <lineage>
        <taxon>Bacteria</taxon>
        <taxon>Bacillati</taxon>
        <taxon>Actinomycetota</taxon>
        <taxon>Actinomycetes</taxon>
        <taxon>Micromonosporales</taxon>
        <taxon>Micromonosporaceae</taxon>
        <taxon>Virgisporangium</taxon>
    </lineage>
</organism>
<keyword evidence="9" id="KW-1185">Reference proteome</keyword>
<proteinExistence type="predicted"/>
<dbReference type="PANTHER" id="PTHR30055:SF151">
    <property type="entry name" value="TRANSCRIPTIONAL REGULATORY PROTEIN"/>
    <property type="match status" value="1"/>
</dbReference>
<dbReference type="PROSITE" id="PS50977">
    <property type="entry name" value="HTH_TETR_2"/>
    <property type="match status" value="1"/>
</dbReference>
<keyword evidence="3 5" id="KW-0238">DNA-binding</keyword>
<keyword evidence="4" id="KW-0804">Transcription</keyword>
<dbReference type="Gene3D" id="1.10.357.10">
    <property type="entry name" value="Tetracycline Repressor, domain 2"/>
    <property type="match status" value="1"/>
</dbReference>
<evidence type="ECO:0000256" key="2">
    <source>
        <dbReference type="ARBA" id="ARBA00023015"/>
    </source>
</evidence>
<dbReference type="InterPro" id="IPR004111">
    <property type="entry name" value="Repressor_TetR_C"/>
</dbReference>
<gene>
    <name evidence="8" type="ORF">Voc01_101780</name>
</gene>
<feature type="region of interest" description="Disordered" evidence="6">
    <location>
        <begin position="164"/>
        <end position="185"/>
    </location>
</feature>
<dbReference type="GO" id="GO:0000976">
    <property type="term" value="F:transcription cis-regulatory region binding"/>
    <property type="evidence" value="ECO:0007669"/>
    <property type="project" value="TreeGrafter"/>
</dbReference>
<reference evidence="8" key="1">
    <citation type="submission" date="2021-01" db="EMBL/GenBank/DDBJ databases">
        <title>Whole genome shotgun sequence of Virgisporangium ochraceum NBRC 16418.</title>
        <authorList>
            <person name="Komaki H."/>
            <person name="Tamura T."/>
        </authorList>
    </citation>
    <scope>NUCLEOTIDE SEQUENCE</scope>
    <source>
        <strain evidence="8">NBRC 16418</strain>
    </source>
</reference>
<dbReference type="InterPro" id="IPR003012">
    <property type="entry name" value="Tet_transcr_reg_TetR"/>
</dbReference>
<evidence type="ECO:0000256" key="4">
    <source>
        <dbReference type="ARBA" id="ARBA00023163"/>
    </source>
</evidence>
<evidence type="ECO:0000313" key="8">
    <source>
        <dbReference type="EMBL" id="GIJ75261.1"/>
    </source>
</evidence>
<dbReference type="PRINTS" id="PR00400">
    <property type="entry name" value="TETREPRESSOR"/>
</dbReference>
<dbReference type="InterPro" id="IPR009057">
    <property type="entry name" value="Homeodomain-like_sf"/>
</dbReference>
<dbReference type="Proteomes" id="UP000635606">
    <property type="component" value="Unassembled WGS sequence"/>
</dbReference>
<evidence type="ECO:0000256" key="3">
    <source>
        <dbReference type="ARBA" id="ARBA00023125"/>
    </source>
</evidence>
<dbReference type="PANTHER" id="PTHR30055">
    <property type="entry name" value="HTH-TYPE TRANSCRIPTIONAL REGULATOR RUTR"/>
    <property type="match status" value="1"/>
</dbReference>
<accession>A0A8J4A947</accession>
<dbReference type="GO" id="GO:0003700">
    <property type="term" value="F:DNA-binding transcription factor activity"/>
    <property type="evidence" value="ECO:0007669"/>
    <property type="project" value="TreeGrafter"/>
</dbReference>
<dbReference type="SUPFAM" id="SSF46689">
    <property type="entry name" value="Homeodomain-like"/>
    <property type="match status" value="1"/>
</dbReference>
<sequence length="214" mass="23779">MDADGRPVRPALTRDHIIRTALALLDREGVDGLSMRKLGTELSVNPMAFYHHLPNKAALFDGVVEAVYDEYATAVDACSGDTTGWRNRLEGMTRLFRDTLRRHPHVLLVVATRPSYAPSLMAFSDRTIGELIEPGRTERDVLAMINALRAFTIGHLLAEIAQPIGGPTSPDPPLDERHPHLSRAVASGYDPDSDYEWTLQSMLDGFERRPRPPT</sequence>
<dbReference type="AlphaFoldDB" id="A0A8J4A947"/>